<gene>
    <name evidence="4" type="ORF">GCM10025791_25860</name>
</gene>
<dbReference type="PANTHER" id="PTHR43436">
    <property type="entry name" value="ARAC-FAMILY TRANSCRIPTIONAL REGULATOR"/>
    <property type="match status" value="1"/>
</dbReference>
<dbReference type="Proteomes" id="UP001409585">
    <property type="component" value="Unassembled WGS sequence"/>
</dbReference>
<dbReference type="RefSeq" id="WP_345422726.1">
    <property type="nucleotide sequence ID" value="NZ_AP031496.1"/>
</dbReference>
<dbReference type="InterPro" id="IPR009594">
    <property type="entry name" value="Tscrpt_reg_HTH_AraC_N"/>
</dbReference>
<dbReference type="GO" id="GO:0003700">
    <property type="term" value="F:DNA-binding transcription factor activity"/>
    <property type="evidence" value="ECO:0007669"/>
    <property type="project" value="InterPro"/>
</dbReference>
<evidence type="ECO:0000313" key="4">
    <source>
        <dbReference type="EMBL" id="GAA4945516.1"/>
    </source>
</evidence>
<dbReference type="SUPFAM" id="SSF46689">
    <property type="entry name" value="Homeodomain-like"/>
    <property type="match status" value="2"/>
</dbReference>
<evidence type="ECO:0000313" key="5">
    <source>
        <dbReference type="Proteomes" id="UP001409585"/>
    </source>
</evidence>
<keyword evidence="1" id="KW-0805">Transcription regulation</keyword>
<sequence>MQLSSAYPVDKAHLSKIIIDEAPHEGNFATAIPELMLFRRDSVSEPCSCLIEPSIVVVTQGQKRLLIGDHNLHYDTGRFLVNSLDLPAASEVVSASSEEPCLGFVVSLNFRLIADLVAQGLVPNQPVGKAKEGRGVSTGVGTMTSQLLEPLARLVELMREPQALPALAPLYLQEIHFRLMCSDQAWRLRQAAAADSQNQRIARAVNWLKQNYNQPFKVEDLANSVQMSTTSFHQHFRQLTAKSPLQYQKWLRLTEAKRLMLNEALDASSASYQVGYESPSQFNREYSRLFGTSPKKDIQALRDSVRTRI</sequence>
<dbReference type="AlphaFoldDB" id="A0AAV3U3X7"/>
<feature type="domain" description="HTH araC/xylS-type" evidence="3">
    <location>
        <begin position="202"/>
        <end position="300"/>
    </location>
</feature>
<dbReference type="GO" id="GO:0043565">
    <property type="term" value="F:sequence-specific DNA binding"/>
    <property type="evidence" value="ECO:0007669"/>
    <property type="project" value="InterPro"/>
</dbReference>
<dbReference type="InterPro" id="IPR009057">
    <property type="entry name" value="Homeodomain-like_sf"/>
</dbReference>
<name>A0AAV3U3X7_9ALTE</name>
<keyword evidence="5" id="KW-1185">Reference proteome</keyword>
<evidence type="ECO:0000259" key="3">
    <source>
        <dbReference type="PROSITE" id="PS01124"/>
    </source>
</evidence>
<organism evidence="4 5">
    <name type="scientific">Halioxenophilus aromaticivorans</name>
    <dbReference type="NCBI Taxonomy" id="1306992"/>
    <lineage>
        <taxon>Bacteria</taxon>
        <taxon>Pseudomonadati</taxon>
        <taxon>Pseudomonadota</taxon>
        <taxon>Gammaproteobacteria</taxon>
        <taxon>Alteromonadales</taxon>
        <taxon>Alteromonadaceae</taxon>
        <taxon>Halioxenophilus</taxon>
    </lineage>
</organism>
<dbReference type="EMBL" id="BAABLX010000024">
    <property type="protein sequence ID" value="GAA4945516.1"/>
    <property type="molecule type" value="Genomic_DNA"/>
</dbReference>
<accession>A0AAV3U3X7</accession>
<evidence type="ECO:0000256" key="1">
    <source>
        <dbReference type="ARBA" id="ARBA00023015"/>
    </source>
</evidence>
<proteinExistence type="predicted"/>
<reference evidence="5" key="1">
    <citation type="journal article" date="2019" name="Int. J. Syst. Evol. Microbiol.">
        <title>The Global Catalogue of Microorganisms (GCM) 10K type strain sequencing project: providing services to taxonomists for standard genome sequencing and annotation.</title>
        <authorList>
            <consortium name="The Broad Institute Genomics Platform"/>
            <consortium name="The Broad Institute Genome Sequencing Center for Infectious Disease"/>
            <person name="Wu L."/>
            <person name="Ma J."/>
        </authorList>
    </citation>
    <scope>NUCLEOTIDE SEQUENCE [LARGE SCALE GENOMIC DNA]</scope>
    <source>
        <strain evidence="5">JCM 19134</strain>
    </source>
</reference>
<dbReference type="InterPro" id="IPR018060">
    <property type="entry name" value="HTH_AraC"/>
</dbReference>
<evidence type="ECO:0000256" key="2">
    <source>
        <dbReference type="ARBA" id="ARBA00023163"/>
    </source>
</evidence>
<dbReference type="PANTHER" id="PTHR43436:SF1">
    <property type="entry name" value="TRANSCRIPTIONAL REGULATORY PROTEIN"/>
    <property type="match status" value="1"/>
</dbReference>
<keyword evidence="2" id="KW-0804">Transcription</keyword>
<dbReference type="Pfam" id="PF12833">
    <property type="entry name" value="HTH_18"/>
    <property type="match status" value="1"/>
</dbReference>
<dbReference type="Pfam" id="PF06719">
    <property type="entry name" value="AraC_N"/>
    <property type="match status" value="1"/>
</dbReference>
<protein>
    <submittedName>
        <fullName evidence="4">AraC family transcriptional regulator</fullName>
    </submittedName>
</protein>
<dbReference type="PROSITE" id="PS01124">
    <property type="entry name" value="HTH_ARAC_FAMILY_2"/>
    <property type="match status" value="1"/>
</dbReference>
<comment type="caution">
    <text evidence="4">The sequence shown here is derived from an EMBL/GenBank/DDBJ whole genome shotgun (WGS) entry which is preliminary data.</text>
</comment>
<dbReference type="SMART" id="SM00342">
    <property type="entry name" value="HTH_ARAC"/>
    <property type="match status" value="1"/>
</dbReference>
<dbReference type="Gene3D" id="1.10.10.60">
    <property type="entry name" value="Homeodomain-like"/>
    <property type="match status" value="1"/>
</dbReference>